<sequence>MTCASSITRPPPAARARRRAAREMETALLRRSLTAADPHWASVQESGPLSQEKRCRKACLGIANTHVECNNTTSLTARFACLPTYHTCRSKVRIGIISEFETESAARVRFENGAANKIKIGTGIGMNAKSTRRAGLTASKRARLNGIDVRDGGKDGAVFLATAEAATPRLYEYSVTVCYMTGRESLFS</sequence>
<comment type="caution">
    <text evidence="1">The sequence shown here is derived from an EMBL/GenBank/DDBJ whole genome shotgun (WGS) entry which is preliminary data.</text>
</comment>
<dbReference type="AlphaFoldDB" id="A0A4C1WYQ0"/>
<gene>
    <name evidence="1" type="ORF">EVAR_12355_1</name>
</gene>
<dbReference type="Proteomes" id="UP000299102">
    <property type="component" value="Unassembled WGS sequence"/>
</dbReference>
<protein>
    <submittedName>
        <fullName evidence="1">Uncharacterized protein</fullName>
    </submittedName>
</protein>
<evidence type="ECO:0000313" key="2">
    <source>
        <dbReference type="Proteomes" id="UP000299102"/>
    </source>
</evidence>
<evidence type="ECO:0000313" key="1">
    <source>
        <dbReference type="EMBL" id="GBP56676.1"/>
    </source>
</evidence>
<proteinExistence type="predicted"/>
<dbReference type="EMBL" id="BGZK01000698">
    <property type="protein sequence ID" value="GBP56676.1"/>
    <property type="molecule type" value="Genomic_DNA"/>
</dbReference>
<accession>A0A4C1WYQ0</accession>
<organism evidence="1 2">
    <name type="scientific">Eumeta variegata</name>
    <name type="common">Bagworm moth</name>
    <name type="synonym">Eumeta japonica</name>
    <dbReference type="NCBI Taxonomy" id="151549"/>
    <lineage>
        <taxon>Eukaryota</taxon>
        <taxon>Metazoa</taxon>
        <taxon>Ecdysozoa</taxon>
        <taxon>Arthropoda</taxon>
        <taxon>Hexapoda</taxon>
        <taxon>Insecta</taxon>
        <taxon>Pterygota</taxon>
        <taxon>Neoptera</taxon>
        <taxon>Endopterygota</taxon>
        <taxon>Lepidoptera</taxon>
        <taxon>Glossata</taxon>
        <taxon>Ditrysia</taxon>
        <taxon>Tineoidea</taxon>
        <taxon>Psychidae</taxon>
        <taxon>Oiketicinae</taxon>
        <taxon>Eumeta</taxon>
    </lineage>
</organism>
<reference evidence="1 2" key="1">
    <citation type="journal article" date="2019" name="Commun. Biol.">
        <title>The bagworm genome reveals a unique fibroin gene that provides high tensile strength.</title>
        <authorList>
            <person name="Kono N."/>
            <person name="Nakamura H."/>
            <person name="Ohtoshi R."/>
            <person name="Tomita M."/>
            <person name="Numata K."/>
            <person name="Arakawa K."/>
        </authorList>
    </citation>
    <scope>NUCLEOTIDE SEQUENCE [LARGE SCALE GENOMIC DNA]</scope>
</reference>
<name>A0A4C1WYQ0_EUMVA</name>
<keyword evidence="2" id="KW-1185">Reference proteome</keyword>